<dbReference type="OrthoDB" id="63399at2"/>
<evidence type="ECO:0000313" key="6">
    <source>
        <dbReference type="Proteomes" id="UP000245380"/>
    </source>
</evidence>
<sequence length="273" mass="28940">MQKLVITAAVNGAEVMREQTPYVPITPEEIASAAVEAAAAGASIVHVHARRPDGSPTQDKAVYREIIERIREQSSVIVQVSTGGAVGMTADERGDVISLAPEMATLSTGTVNFGEGVFYNSPDLIADFAARMKKYGVRPEIEVFDIGMIANAQNLVKKGLLSEPLHFDLVLGVPGAIPGEIAHLMHMIATLPQGSTWTAAGVGRAQLPITTAAILLGGHVRVGLEDNIYYTKGRLAESSAQLVARVVRIAQELGRELATPDEARQIVGISSRA</sequence>
<comment type="cofactor">
    <cofactor evidence="1">
        <name>Zn(2+)</name>
        <dbReference type="ChEBI" id="CHEBI:29105"/>
    </cofactor>
</comment>
<evidence type="ECO:0000256" key="3">
    <source>
        <dbReference type="ARBA" id="ARBA00022723"/>
    </source>
</evidence>
<dbReference type="AlphaFoldDB" id="A0A2U3D9L2"/>
<keyword evidence="6" id="KW-1185">Reference proteome</keyword>
<dbReference type="PANTHER" id="PTHR37418:SF2">
    <property type="entry name" value="3-KETO-5-AMINOHEXANOATE CLEAVAGE ENZYME"/>
    <property type="match status" value="1"/>
</dbReference>
<protein>
    <submittedName>
        <fullName evidence="5">3-keto-5-aminohexanoate cleavage protein</fullName>
    </submittedName>
</protein>
<dbReference type="Proteomes" id="UP000245380">
    <property type="component" value="Unassembled WGS sequence"/>
</dbReference>
<comment type="caution">
    <text evidence="5">The sequence shown here is derived from an EMBL/GenBank/DDBJ whole genome shotgun (WGS) entry which is preliminary data.</text>
</comment>
<dbReference type="GO" id="GO:0046872">
    <property type="term" value="F:metal ion binding"/>
    <property type="evidence" value="ECO:0007669"/>
    <property type="project" value="UniProtKB-KW"/>
</dbReference>
<dbReference type="RefSeq" id="WP_109430259.1">
    <property type="nucleotide sequence ID" value="NZ_MPDK01000007.1"/>
</dbReference>
<evidence type="ECO:0000256" key="1">
    <source>
        <dbReference type="ARBA" id="ARBA00001947"/>
    </source>
</evidence>
<proteinExistence type="predicted"/>
<reference evidence="5 6" key="1">
    <citation type="submission" date="2016-11" db="EMBL/GenBank/DDBJ databases">
        <title>Comparative genomics of Acidibacillus ferroxidans species.</title>
        <authorList>
            <person name="Oliveira G."/>
            <person name="Nunes G."/>
            <person name="Oliveira R."/>
            <person name="Araujo F."/>
            <person name="Salim A."/>
            <person name="Scholte L."/>
            <person name="Morais D."/>
            <person name="Nancucheo I."/>
            <person name="Johnson D.B."/>
            <person name="Grail B."/>
            <person name="Bittencourt J."/>
            <person name="Valadares R."/>
        </authorList>
    </citation>
    <scope>NUCLEOTIDE SEQUENCE [LARGE SCALE GENOMIC DNA]</scope>
    <source>
        <strain evidence="5 6">Y002</strain>
    </source>
</reference>
<dbReference type="PANTHER" id="PTHR37418">
    <property type="entry name" value="3-KETO-5-AMINOHEXANOATE CLEAVAGE ENZYME-RELATED"/>
    <property type="match status" value="1"/>
</dbReference>
<evidence type="ECO:0000313" key="5">
    <source>
        <dbReference type="EMBL" id="PWI57955.1"/>
    </source>
</evidence>
<gene>
    <name evidence="5" type="ORF">BM613_05990</name>
</gene>
<evidence type="ECO:0000256" key="2">
    <source>
        <dbReference type="ARBA" id="ARBA00022679"/>
    </source>
</evidence>
<dbReference type="EMBL" id="MPDK01000007">
    <property type="protein sequence ID" value="PWI57955.1"/>
    <property type="molecule type" value="Genomic_DNA"/>
</dbReference>
<organism evidence="5 6">
    <name type="scientific">Sulfoacidibacillus thermotolerans</name>
    <name type="common">Acidibacillus sulfuroxidans</name>
    <dbReference type="NCBI Taxonomy" id="1765684"/>
    <lineage>
        <taxon>Bacteria</taxon>
        <taxon>Bacillati</taxon>
        <taxon>Bacillota</taxon>
        <taxon>Bacilli</taxon>
        <taxon>Bacillales</taxon>
        <taxon>Alicyclobacillaceae</taxon>
        <taxon>Sulfoacidibacillus</taxon>
    </lineage>
</organism>
<accession>A0A2U3D9L2</accession>
<keyword evidence="4" id="KW-0862">Zinc</keyword>
<evidence type="ECO:0000256" key="4">
    <source>
        <dbReference type="ARBA" id="ARBA00022833"/>
    </source>
</evidence>
<name>A0A2U3D9L2_SULT2</name>
<dbReference type="InterPro" id="IPR013785">
    <property type="entry name" value="Aldolase_TIM"/>
</dbReference>
<keyword evidence="2" id="KW-0808">Transferase</keyword>
<dbReference type="GO" id="GO:0043720">
    <property type="term" value="F:3-keto-5-aminohexanoate cleavage activity"/>
    <property type="evidence" value="ECO:0007669"/>
    <property type="project" value="InterPro"/>
</dbReference>
<dbReference type="Gene3D" id="3.20.20.70">
    <property type="entry name" value="Aldolase class I"/>
    <property type="match status" value="1"/>
</dbReference>
<keyword evidence="3" id="KW-0479">Metal-binding</keyword>
<dbReference type="Pfam" id="PF05853">
    <property type="entry name" value="BKACE"/>
    <property type="match status" value="1"/>
</dbReference>
<dbReference type="InterPro" id="IPR008567">
    <property type="entry name" value="BKACE"/>
</dbReference>